<evidence type="ECO:0000313" key="4">
    <source>
        <dbReference type="EMBL" id="MBB4930975.1"/>
    </source>
</evidence>
<dbReference type="AlphaFoldDB" id="A0A7W7W2R6"/>
<dbReference type="EMBL" id="JACHJT010000001">
    <property type="protein sequence ID" value="MBB4930975.1"/>
    <property type="molecule type" value="Genomic_DNA"/>
</dbReference>
<comment type="caution">
    <text evidence="4">The sequence shown here is derived from an EMBL/GenBank/DDBJ whole genome shotgun (WGS) entry which is preliminary data.</text>
</comment>
<feature type="region of interest" description="Disordered" evidence="2">
    <location>
        <begin position="1"/>
        <end position="60"/>
    </location>
</feature>
<accession>A0A7W7W2R6</accession>
<comment type="similarity">
    <text evidence="1">Belongs to the UPF0337 (CsbD) family.</text>
</comment>
<dbReference type="Gene3D" id="1.10.1470.10">
    <property type="entry name" value="YjbJ"/>
    <property type="match status" value="1"/>
</dbReference>
<dbReference type="InterPro" id="IPR008462">
    <property type="entry name" value="CsbD"/>
</dbReference>
<dbReference type="InterPro" id="IPR036629">
    <property type="entry name" value="YjbJ_sf"/>
</dbReference>
<dbReference type="Proteomes" id="UP000523007">
    <property type="component" value="Unassembled WGS sequence"/>
</dbReference>
<organism evidence="4 5">
    <name type="scientific">Lipingzhangella halophila</name>
    <dbReference type="NCBI Taxonomy" id="1783352"/>
    <lineage>
        <taxon>Bacteria</taxon>
        <taxon>Bacillati</taxon>
        <taxon>Actinomycetota</taxon>
        <taxon>Actinomycetes</taxon>
        <taxon>Streptosporangiales</taxon>
        <taxon>Nocardiopsidaceae</taxon>
        <taxon>Lipingzhangella</taxon>
    </lineage>
</organism>
<dbReference type="SUPFAM" id="SSF69047">
    <property type="entry name" value="Hypothetical protein YjbJ"/>
    <property type="match status" value="1"/>
</dbReference>
<evidence type="ECO:0000259" key="3">
    <source>
        <dbReference type="Pfam" id="PF05532"/>
    </source>
</evidence>
<reference evidence="4 5" key="1">
    <citation type="submission" date="2020-08" db="EMBL/GenBank/DDBJ databases">
        <title>Sequencing the genomes of 1000 actinobacteria strains.</title>
        <authorList>
            <person name="Klenk H.-P."/>
        </authorList>
    </citation>
    <scope>NUCLEOTIDE SEQUENCE [LARGE SCALE GENOMIC DNA]</scope>
    <source>
        <strain evidence="4 5">DSM 102030</strain>
    </source>
</reference>
<feature type="compositionally biased region" description="Basic and acidic residues" evidence="2">
    <location>
        <begin position="1"/>
        <end position="40"/>
    </location>
</feature>
<evidence type="ECO:0000256" key="2">
    <source>
        <dbReference type="SAM" id="MobiDB-lite"/>
    </source>
</evidence>
<keyword evidence="5" id="KW-1185">Reference proteome</keyword>
<feature type="domain" description="CsbD-like" evidence="3">
    <location>
        <begin position="9"/>
        <end position="59"/>
    </location>
</feature>
<feature type="compositionally biased region" description="Basic and acidic residues" evidence="2">
    <location>
        <begin position="49"/>
        <end position="60"/>
    </location>
</feature>
<dbReference type="Pfam" id="PF05532">
    <property type="entry name" value="CsbD"/>
    <property type="match status" value="1"/>
</dbReference>
<name>A0A7W7W2R6_9ACTN</name>
<evidence type="ECO:0000256" key="1">
    <source>
        <dbReference type="ARBA" id="ARBA00009129"/>
    </source>
</evidence>
<sequence length="60" mass="6943">MNADNERNEFQHRTEELKGKAKETFGKVTGDKPDQTEGKAKQSKAKLRRIGDKVRESLRR</sequence>
<dbReference type="RefSeq" id="WP_184576523.1">
    <property type="nucleotide sequence ID" value="NZ_JACHJT010000001.1"/>
</dbReference>
<protein>
    <submittedName>
        <fullName evidence="4">Uncharacterized protein YjbJ (UPF0337 family)</fullName>
    </submittedName>
</protein>
<proteinExistence type="inferred from homology"/>
<gene>
    <name evidence="4" type="ORF">F4561_001795</name>
</gene>
<evidence type="ECO:0000313" key="5">
    <source>
        <dbReference type="Proteomes" id="UP000523007"/>
    </source>
</evidence>